<accession>A0A2P6PF45</accession>
<keyword evidence="2" id="KW-1185">Reference proteome</keyword>
<evidence type="ECO:0000313" key="2">
    <source>
        <dbReference type="Proteomes" id="UP000238479"/>
    </source>
</evidence>
<organism evidence="1 2">
    <name type="scientific">Rosa chinensis</name>
    <name type="common">China rose</name>
    <dbReference type="NCBI Taxonomy" id="74649"/>
    <lineage>
        <taxon>Eukaryota</taxon>
        <taxon>Viridiplantae</taxon>
        <taxon>Streptophyta</taxon>
        <taxon>Embryophyta</taxon>
        <taxon>Tracheophyta</taxon>
        <taxon>Spermatophyta</taxon>
        <taxon>Magnoliopsida</taxon>
        <taxon>eudicotyledons</taxon>
        <taxon>Gunneridae</taxon>
        <taxon>Pentapetalae</taxon>
        <taxon>rosids</taxon>
        <taxon>fabids</taxon>
        <taxon>Rosales</taxon>
        <taxon>Rosaceae</taxon>
        <taxon>Rosoideae</taxon>
        <taxon>Rosoideae incertae sedis</taxon>
        <taxon>Rosa</taxon>
    </lineage>
</organism>
<dbReference type="Proteomes" id="UP000238479">
    <property type="component" value="Chromosome 7"/>
</dbReference>
<dbReference type="EMBL" id="PDCK01000045">
    <property type="protein sequence ID" value="PRQ20549.1"/>
    <property type="molecule type" value="Genomic_DNA"/>
</dbReference>
<protein>
    <submittedName>
        <fullName evidence="1">Uncharacterized protein</fullName>
    </submittedName>
</protein>
<evidence type="ECO:0000313" key="1">
    <source>
        <dbReference type="EMBL" id="PRQ20549.1"/>
    </source>
</evidence>
<comment type="caution">
    <text evidence="1">The sequence shown here is derived from an EMBL/GenBank/DDBJ whole genome shotgun (WGS) entry which is preliminary data.</text>
</comment>
<dbReference type="Gramene" id="PRQ20549">
    <property type="protein sequence ID" value="PRQ20549"/>
    <property type="gene ID" value="RchiOBHm_Chr7g0229411"/>
</dbReference>
<dbReference type="AlphaFoldDB" id="A0A2P6PF45"/>
<gene>
    <name evidence="1" type="ORF">RchiOBHm_Chr7g0229411</name>
</gene>
<sequence length="46" mass="5866">MNEETKNVVHSIRYGLCTLYLQFNDRRREEGNIWYYERRRDHFAVW</sequence>
<reference evidence="1 2" key="1">
    <citation type="journal article" date="2018" name="Nat. Genet.">
        <title>The Rosa genome provides new insights in the design of modern roses.</title>
        <authorList>
            <person name="Bendahmane M."/>
        </authorList>
    </citation>
    <scope>NUCLEOTIDE SEQUENCE [LARGE SCALE GENOMIC DNA]</scope>
    <source>
        <strain evidence="2">cv. Old Blush</strain>
    </source>
</reference>
<proteinExistence type="predicted"/>
<name>A0A2P6PF45_ROSCH</name>